<dbReference type="InterPro" id="IPR001279">
    <property type="entry name" value="Metallo-B-lactamas"/>
</dbReference>
<proteinExistence type="predicted"/>
<dbReference type="SUPFAM" id="SSF56281">
    <property type="entry name" value="Metallo-hydrolase/oxidoreductase"/>
    <property type="match status" value="1"/>
</dbReference>
<dbReference type="PANTHER" id="PTHR46018">
    <property type="entry name" value="ZINC PHOSPHODIESTERASE ELAC PROTEIN 1"/>
    <property type="match status" value="1"/>
</dbReference>
<protein>
    <submittedName>
        <fullName evidence="2">Ribonuclease BN, tRNA processing enzyme</fullName>
    </submittedName>
</protein>
<evidence type="ECO:0000313" key="2">
    <source>
        <dbReference type="EMBL" id="SDE37068.1"/>
    </source>
</evidence>
<dbReference type="AlphaFoldDB" id="A0A1G7CCK4"/>
<dbReference type="STRING" id="58114.SAMN05216270_11984"/>
<dbReference type="CDD" id="cd07716">
    <property type="entry name" value="RNaseZ_short-form-like_MBL-fold"/>
    <property type="match status" value="1"/>
</dbReference>
<dbReference type="RefSeq" id="WP_091040060.1">
    <property type="nucleotide sequence ID" value="NZ_FNAD01000019.1"/>
</dbReference>
<dbReference type="EMBL" id="FNAD01000019">
    <property type="protein sequence ID" value="SDE37068.1"/>
    <property type="molecule type" value="Genomic_DNA"/>
</dbReference>
<dbReference type="OrthoDB" id="9800940at2"/>
<feature type="domain" description="Metallo-beta-lactamase" evidence="1">
    <location>
        <begin position="18"/>
        <end position="200"/>
    </location>
</feature>
<dbReference type="Pfam" id="PF12706">
    <property type="entry name" value="Lactamase_B_2"/>
    <property type="match status" value="1"/>
</dbReference>
<dbReference type="GO" id="GO:0042781">
    <property type="term" value="F:3'-tRNA processing endoribonuclease activity"/>
    <property type="evidence" value="ECO:0007669"/>
    <property type="project" value="TreeGrafter"/>
</dbReference>
<accession>A0A1G7CCK4</accession>
<evidence type="ECO:0000313" key="3">
    <source>
        <dbReference type="Proteomes" id="UP000198949"/>
    </source>
</evidence>
<dbReference type="InterPro" id="IPR036866">
    <property type="entry name" value="RibonucZ/Hydroxyglut_hydro"/>
</dbReference>
<dbReference type="Gene3D" id="3.60.15.10">
    <property type="entry name" value="Ribonuclease Z/Hydroxyacylglutathione hydrolase-like"/>
    <property type="match status" value="1"/>
</dbReference>
<organism evidence="2 3">
    <name type="scientific">Glycomyces harbinensis</name>
    <dbReference type="NCBI Taxonomy" id="58114"/>
    <lineage>
        <taxon>Bacteria</taxon>
        <taxon>Bacillati</taxon>
        <taxon>Actinomycetota</taxon>
        <taxon>Actinomycetes</taxon>
        <taxon>Glycomycetales</taxon>
        <taxon>Glycomycetaceae</taxon>
        <taxon>Glycomyces</taxon>
    </lineage>
</organism>
<evidence type="ECO:0000259" key="1">
    <source>
        <dbReference type="SMART" id="SM00849"/>
    </source>
</evidence>
<dbReference type="Proteomes" id="UP000198949">
    <property type="component" value="Unassembled WGS sequence"/>
</dbReference>
<keyword evidence="3" id="KW-1185">Reference proteome</keyword>
<name>A0A1G7CCK4_9ACTN</name>
<sequence length="252" mass="27108">MKLTVIGCAGSFPAPDTPCSAYLVEAGGYRLLIDFGTGSLGELQKHLDPHLIDAVIVTHLHADHFFDACAYAVMRRYAPEAPTHALPMYGPAGVGERIVAAYGGQGELCHPSLRDVYDFRELRSGTFDLGPLTVTVDRVAHPVETYGIRVEHAGSSLAYTSDSGPCQALESLAAHSDVLLAEASYLEGRDNPKDVHLTGKEAGEYATKSGAARLLLTHLVEPWNSREQTLAEARAAYTGPVDVVRPGQVYEF</sequence>
<dbReference type="PANTHER" id="PTHR46018:SF4">
    <property type="entry name" value="METALLO-HYDROLASE YHFI-RELATED"/>
    <property type="match status" value="1"/>
</dbReference>
<dbReference type="SMART" id="SM00849">
    <property type="entry name" value="Lactamase_B"/>
    <property type="match status" value="1"/>
</dbReference>
<gene>
    <name evidence="2" type="ORF">SAMN05216270_11984</name>
</gene>
<reference evidence="3" key="1">
    <citation type="submission" date="2016-10" db="EMBL/GenBank/DDBJ databases">
        <authorList>
            <person name="Varghese N."/>
            <person name="Submissions S."/>
        </authorList>
    </citation>
    <scope>NUCLEOTIDE SEQUENCE [LARGE SCALE GENOMIC DNA]</scope>
    <source>
        <strain evidence="3">CGMCC 4.3516</strain>
    </source>
</reference>